<dbReference type="EMBL" id="JAGUCO010000008">
    <property type="protein sequence ID" value="MBS2099114.1"/>
    <property type="molecule type" value="Genomic_DNA"/>
</dbReference>
<evidence type="ECO:0000313" key="5">
    <source>
        <dbReference type="EMBL" id="MBS2099114.1"/>
    </source>
</evidence>
<dbReference type="Pfam" id="PF01327">
    <property type="entry name" value="Pep_deformylase"/>
    <property type="match status" value="1"/>
</dbReference>
<keyword evidence="2 4" id="KW-0479">Metal-binding</keyword>
<dbReference type="PANTHER" id="PTHR10458:SF22">
    <property type="entry name" value="PEPTIDE DEFORMYLASE"/>
    <property type="match status" value="1"/>
</dbReference>
<organism evidence="5 6">
    <name type="scientific">Carboxylicivirga linearis</name>
    <dbReference type="NCBI Taxonomy" id="1628157"/>
    <lineage>
        <taxon>Bacteria</taxon>
        <taxon>Pseudomonadati</taxon>
        <taxon>Bacteroidota</taxon>
        <taxon>Bacteroidia</taxon>
        <taxon>Marinilabiliales</taxon>
        <taxon>Marinilabiliaceae</taxon>
        <taxon>Carboxylicivirga</taxon>
    </lineage>
</organism>
<comment type="similarity">
    <text evidence="1 4">Belongs to the polypeptide deformylase family.</text>
</comment>
<feature type="binding site" evidence="4">
    <location>
        <position position="144"/>
    </location>
    <ligand>
        <name>Fe cation</name>
        <dbReference type="ChEBI" id="CHEBI:24875"/>
    </ligand>
</feature>
<keyword evidence="6" id="KW-1185">Reference proteome</keyword>
<feature type="binding site" evidence="4">
    <location>
        <position position="98"/>
    </location>
    <ligand>
        <name>Fe cation</name>
        <dbReference type="ChEBI" id="CHEBI:24875"/>
    </ligand>
</feature>
<accession>A0ABS5JXC4</accession>
<reference evidence="5 6" key="1">
    <citation type="journal article" date="2015" name="Int. J. Syst. Evol. Microbiol.">
        <title>Carboxylicivirga linearis sp. nov., isolated from a sea cucumber culture pond.</title>
        <authorList>
            <person name="Wang F.Q."/>
            <person name="Zhou Y.X."/>
            <person name="Lin X.Z."/>
            <person name="Chen G.J."/>
            <person name="Du Z.J."/>
        </authorList>
    </citation>
    <scope>NUCLEOTIDE SEQUENCE [LARGE SCALE GENOMIC DNA]</scope>
    <source>
        <strain evidence="5 6">FB218</strain>
    </source>
</reference>
<feature type="binding site" evidence="4">
    <location>
        <position position="140"/>
    </location>
    <ligand>
        <name>Fe cation</name>
        <dbReference type="ChEBI" id="CHEBI:24875"/>
    </ligand>
</feature>
<evidence type="ECO:0000256" key="3">
    <source>
        <dbReference type="ARBA" id="ARBA00022801"/>
    </source>
</evidence>
<keyword evidence="3 4" id="KW-0378">Hydrolase</keyword>
<comment type="function">
    <text evidence="4">Removes the formyl group from the N-terminal Met of newly synthesized proteins. Requires at least a dipeptide for an efficient rate of reaction. N-terminal L-methionine is a prerequisite for activity but the enzyme has broad specificity at other positions.</text>
</comment>
<dbReference type="GO" id="GO:0042586">
    <property type="term" value="F:peptide deformylase activity"/>
    <property type="evidence" value="ECO:0007669"/>
    <property type="project" value="UniProtKB-EC"/>
</dbReference>
<dbReference type="InterPro" id="IPR036821">
    <property type="entry name" value="Peptide_deformylase_sf"/>
</dbReference>
<comment type="caution">
    <text evidence="5">The sequence shown here is derived from an EMBL/GenBank/DDBJ whole genome shotgun (WGS) entry which is preliminary data.</text>
</comment>
<keyword evidence="4" id="KW-0408">Iron</keyword>
<comment type="catalytic activity">
    <reaction evidence="4">
        <text>N-terminal N-formyl-L-methionyl-[peptide] + H2O = N-terminal L-methionyl-[peptide] + formate</text>
        <dbReference type="Rhea" id="RHEA:24420"/>
        <dbReference type="Rhea" id="RHEA-COMP:10639"/>
        <dbReference type="Rhea" id="RHEA-COMP:10640"/>
        <dbReference type="ChEBI" id="CHEBI:15377"/>
        <dbReference type="ChEBI" id="CHEBI:15740"/>
        <dbReference type="ChEBI" id="CHEBI:49298"/>
        <dbReference type="ChEBI" id="CHEBI:64731"/>
        <dbReference type="EC" id="3.5.1.88"/>
    </reaction>
</comment>
<dbReference type="PIRSF" id="PIRSF004749">
    <property type="entry name" value="Pep_def"/>
    <property type="match status" value="1"/>
</dbReference>
<name>A0ABS5JXC4_9BACT</name>
<dbReference type="PRINTS" id="PR01576">
    <property type="entry name" value="PDEFORMYLASE"/>
</dbReference>
<gene>
    <name evidence="4 5" type="primary">def</name>
    <name evidence="5" type="ORF">KEM10_12550</name>
</gene>
<dbReference type="PANTHER" id="PTHR10458">
    <property type="entry name" value="PEPTIDE DEFORMYLASE"/>
    <property type="match status" value="1"/>
</dbReference>
<proteinExistence type="inferred from homology"/>
<dbReference type="SUPFAM" id="SSF56420">
    <property type="entry name" value="Peptide deformylase"/>
    <property type="match status" value="1"/>
</dbReference>
<evidence type="ECO:0000256" key="2">
    <source>
        <dbReference type="ARBA" id="ARBA00022723"/>
    </source>
</evidence>
<dbReference type="CDD" id="cd00487">
    <property type="entry name" value="Pep_deformylase"/>
    <property type="match status" value="1"/>
</dbReference>
<protein>
    <recommendedName>
        <fullName evidence="4">Peptide deformylase</fullName>
        <shortName evidence="4">PDF</shortName>
        <ecNumber evidence="4">3.5.1.88</ecNumber>
    </recommendedName>
    <alternativeName>
        <fullName evidence="4">Polypeptide deformylase</fullName>
    </alternativeName>
</protein>
<dbReference type="HAMAP" id="MF_00163">
    <property type="entry name" value="Pep_deformylase"/>
    <property type="match status" value="1"/>
</dbReference>
<feature type="active site" evidence="4">
    <location>
        <position position="141"/>
    </location>
</feature>
<dbReference type="InterPro" id="IPR023635">
    <property type="entry name" value="Peptide_deformylase"/>
</dbReference>
<evidence type="ECO:0000313" key="6">
    <source>
        <dbReference type="Proteomes" id="UP000708576"/>
    </source>
</evidence>
<comment type="cofactor">
    <cofactor evidence="4">
        <name>Fe(2+)</name>
        <dbReference type="ChEBI" id="CHEBI:29033"/>
    </cofactor>
    <text evidence="4">Binds 1 Fe(2+) ion.</text>
</comment>
<dbReference type="EC" id="3.5.1.88" evidence="4"/>
<dbReference type="Proteomes" id="UP000708576">
    <property type="component" value="Unassembled WGS sequence"/>
</dbReference>
<dbReference type="Gene3D" id="3.90.45.10">
    <property type="entry name" value="Peptide deformylase"/>
    <property type="match status" value="1"/>
</dbReference>
<keyword evidence="4" id="KW-0648">Protein biosynthesis</keyword>
<sequence length="184" mass="21216">MIYPVVVYGHPVLRKVADEIKQDYENLNEIIANMWETMYHSDGIGLAAPQIGKSIRLFVIDADPLKDEFPELEGMKKVFINAQIELLESKEVTESEGCLSLPTIREEVKRPSKIRIKYVDENFELKDEVYEGFAARVIQHEYDHIEGTLFVDYLNPLKKRLLKGKLTKISKGDVKVSYRIKTAK</sequence>
<dbReference type="NCBIfam" id="NF001159">
    <property type="entry name" value="PRK00150.1-3"/>
    <property type="match status" value="1"/>
</dbReference>
<dbReference type="NCBIfam" id="TIGR00079">
    <property type="entry name" value="pept_deformyl"/>
    <property type="match status" value="1"/>
</dbReference>
<dbReference type="RefSeq" id="WP_212216357.1">
    <property type="nucleotide sequence ID" value="NZ_JAGUCO010000008.1"/>
</dbReference>
<evidence type="ECO:0000256" key="4">
    <source>
        <dbReference type="HAMAP-Rule" id="MF_00163"/>
    </source>
</evidence>
<evidence type="ECO:0000256" key="1">
    <source>
        <dbReference type="ARBA" id="ARBA00010759"/>
    </source>
</evidence>